<evidence type="ECO:0000313" key="1">
    <source>
        <dbReference type="EMBL" id="KAJ7642236.1"/>
    </source>
</evidence>
<reference evidence="1" key="1">
    <citation type="submission" date="2023-03" db="EMBL/GenBank/DDBJ databases">
        <title>Massive genome expansion in bonnet fungi (Mycena s.s.) driven by repeated elements and novel gene families across ecological guilds.</title>
        <authorList>
            <consortium name="Lawrence Berkeley National Laboratory"/>
            <person name="Harder C.B."/>
            <person name="Miyauchi S."/>
            <person name="Viragh M."/>
            <person name="Kuo A."/>
            <person name="Thoen E."/>
            <person name="Andreopoulos B."/>
            <person name="Lu D."/>
            <person name="Skrede I."/>
            <person name="Drula E."/>
            <person name="Henrissat B."/>
            <person name="Morin E."/>
            <person name="Kohler A."/>
            <person name="Barry K."/>
            <person name="LaButti K."/>
            <person name="Morin E."/>
            <person name="Salamov A."/>
            <person name="Lipzen A."/>
            <person name="Mereny Z."/>
            <person name="Hegedus B."/>
            <person name="Baldrian P."/>
            <person name="Stursova M."/>
            <person name="Weitz H."/>
            <person name="Taylor A."/>
            <person name="Grigoriev I.V."/>
            <person name="Nagy L.G."/>
            <person name="Martin F."/>
            <person name="Kauserud H."/>
        </authorList>
    </citation>
    <scope>NUCLEOTIDE SEQUENCE</scope>
    <source>
        <strain evidence="1">9284</strain>
    </source>
</reference>
<accession>A0AAD7C9G2</accession>
<protein>
    <submittedName>
        <fullName evidence="1">Uncharacterized protein</fullName>
    </submittedName>
</protein>
<dbReference type="PANTHER" id="PTHR38115:SF1">
    <property type="entry name" value="LIPOCALIN-LIKE DOMAIN-CONTAINING PROTEIN"/>
    <property type="match status" value="1"/>
</dbReference>
<dbReference type="Proteomes" id="UP001221142">
    <property type="component" value="Unassembled WGS sequence"/>
</dbReference>
<name>A0AAD7C9G2_9AGAR</name>
<keyword evidence="2" id="KW-1185">Reference proteome</keyword>
<dbReference type="PANTHER" id="PTHR38115">
    <property type="entry name" value="LIPOCALIN-LIKE DOMAIN-CONTAINING PROTEIN"/>
    <property type="match status" value="1"/>
</dbReference>
<organism evidence="1 2">
    <name type="scientific">Roridomyces roridus</name>
    <dbReference type="NCBI Taxonomy" id="1738132"/>
    <lineage>
        <taxon>Eukaryota</taxon>
        <taxon>Fungi</taxon>
        <taxon>Dikarya</taxon>
        <taxon>Basidiomycota</taxon>
        <taxon>Agaricomycotina</taxon>
        <taxon>Agaricomycetes</taxon>
        <taxon>Agaricomycetidae</taxon>
        <taxon>Agaricales</taxon>
        <taxon>Marasmiineae</taxon>
        <taxon>Mycenaceae</taxon>
        <taxon>Roridomyces</taxon>
    </lineage>
</organism>
<sequence length="183" mass="20017">MATTVTSLDFSGKFALNKKLCGDINKVLVVQGIGFITRKAISVGRITTIIKHYKDAAGVEQLEIDSAIVGGITVSKEHRIVDGQARPSEDLLFGPIVTTARRAQPADLTIPFLKDGWTAETLQNGVIHVEIASGLANKNNWTMNQTWGMQEINGERRYVVHLKITSPSEDHEIMVVYDDLGSA</sequence>
<dbReference type="EMBL" id="JARKIF010000004">
    <property type="protein sequence ID" value="KAJ7642236.1"/>
    <property type="molecule type" value="Genomic_DNA"/>
</dbReference>
<evidence type="ECO:0000313" key="2">
    <source>
        <dbReference type="Proteomes" id="UP001221142"/>
    </source>
</evidence>
<proteinExistence type="predicted"/>
<dbReference type="AlphaFoldDB" id="A0AAD7C9G2"/>
<dbReference type="InterPro" id="IPR053037">
    <property type="entry name" value="Pericyclase_pydY-like"/>
</dbReference>
<comment type="caution">
    <text evidence="1">The sequence shown here is derived from an EMBL/GenBank/DDBJ whole genome shotgun (WGS) entry which is preliminary data.</text>
</comment>
<gene>
    <name evidence="1" type="ORF">FB45DRAFT_902078</name>
</gene>